<accession>A0A9P4YXY1</accession>
<protein>
    <recommendedName>
        <fullName evidence="4">Ankyrin repeat protein</fullName>
    </recommendedName>
</protein>
<dbReference type="GeneID" id="55971788"/>
<name>A0A9P4YXY1_9HYPO</name>
<dbReference type="Proteomes" id="UP000749293">
    <property type="component" value="Unassembled WGS sequence"/>
</dbReference>
<reference evidence="2" key="1">
    <citation type="submission" date="2020-03" db="EMBL/GenBank/DDBJ databases">
        <title>Site-based positive gene gene selection in Geosmithia morbida across the United States reveals a broad range of putative effectors and factors for local host and environmental adapation.</title>
        <authorList>
            <person name="Onufrak A."/>
            <person name="Murdoch R.W."/>
            <person name="Gazis R."/>
            <person name="Huff M."/>
            <person name="Staton M."/>
            <person name="Klingeman W."/>
            <person name="Hadziabdic D."/>
        </authorList>
    </citation>
    <scope>NUCLEOTIDE SEQUENCE</scope>
    <source>
        <strain evidence="2">1262</strain>
    </source>
</reference>
<keyword evidence="3" id="KW-1185">Reference proteome</keyword>
<feature type="chain" id="PRO_5040204104" description="Ankyrin repeat protein" evidence="1">
    <location>
        <begin position="18"/>
        <end position="84"/>
    </location>
</feature>
<gene>
    <name evidence="2" type="ORF">GMORB2_5563</name>
</gene>
<organism evidence="2 3">
    <name type="scientific">Geosmithia morbida</name>
    <dbReference type="NCBI Taxonomy" id="1094350"/>
    <lineage>
        <taxon>Eukaryota</taxon>
        <taxon>Fungi</taxon>
        <taxon>Dikarya</taxon>
        <taxon>Ascomycota</taxon>
        <taxon>Pezizomycotina</taxon>
        <taxon>Sordariomycetes</taxon>
        <taxon>Hypocreomycetidae</taxon>
        <taxon>Hypocreales</taxon>
        <taxon>Bionectriaceae</taxon>
        <taxon>Geosmithia</taxon>
    </lineage>
</organism>
<keyword evidence="1" id="KW-0732">Signal</keyword>
<proteinExistence type="predicted"/>
<dbReference type="RefSeq" id="XP_035322499.1">
    <property type="nucleotide sequence ID" value="XM_035467533.1"/>
</dbReference>
<sequence length="84" mass="8888">MAGQLSCVLSFLALNFAEVLLSKGEAVDLTALERRYNFQRTSSTMAAIAGYGSTAETLLDNGASVDAKDGKWPDLAVMGNSERA</sequence>
<dbReference type="AlphaFoldDB" id="A0A9P4YXY1"/>
<dbReference type="SUPFAM" id="SSF48403">
    <property type="entry name" value="Ankyrin repeat"/>
    <property type="match status" value="1"/>
</dbReference>
<dbReference type="EMBL" id="JAANYQ010000005">
    <property type="protein sequence ID" value="KAF4123847.1"/>
    <property type="molecule type" value="Genomic_DNA"/>
</dbReference>
<dbReference type="InterPro" id="IPR036770">
    <property type="entry name" value="Ankyrin_rpt-contain_sf"/>
</dbReference>
<evidence type="ECO:0008006" key="4">
    <source>
        <dbReference type="Google" id="ProtNLM"/>
    </source>
</evidence>
<feature type="signal peptide" evidence="1">
    <location>
        <begin position="1"/>
        <end position="17"/>
    </location>
</feature>
<evidence type="ECO:0000313" key="3">
    <source>
        <dbReference type="Proteomes" id="UP000749293"/>
    </source>
</evidence>
<evidence type="ECO:0000313" key="2">
    <source>
        <dbReference type="EMBL" id="KAF4123847.1"/>
    </source>
</evidence>
<evidence type="ECO:0000256" key="1">
    <source>
        <dbReference type="SAM" id="SignalP"/>
    </source>
</evidence>
<comment type="caution">
    <text evidence="2">The sequence shown here is derived from an EMBL/GenBank/DDBJ whole genome shotgun (WGS) entry which is preliminary data.</text>
</comment>
<dbReference type="Gene3D" id="1.25.40.20">
    <property type="entry name" value="Ankyrin repeat-containing domain"/>
    <property type="match status" value="1"/>
</dbReference>